<dbReference type="RefSeq" id="WP_020435794.1">
    <property type="nucleotide sequence ID" value="NZ_CZBR01000001.1"/>
</dbReference>
<dbReference type="OrthoDB" id="1905143at2"/>
<organism evidence="1 2">
    <name type="scientific">[Ruminococcus] torques</name>
    <dbReference type="NCBI Taxonomy" id="33039"/>
    <lineage>
        <taxon>Bacteria</taxon>
        <taxon>Bacillati</taxon>
        <taxon>Bacillota</taxon>
        <taxon>Clostridia</taxon>
        <taxon>Lachnospirales</taxon>
        <taxon>Lachnospiraceae</taxon>
        <taxon>Mediterraneibacter</taxon>
    </lineage>
</organism>
<reference evidence="1 2" key="1">
    <citation type="submission" date="2015-09" db="EMBL/GenBank/DDBJ databases">
        <authorList>
            <consortium name="Pathogen Informatics"/>
        </authorList>
    </citation>
    <scope>NUCLEOTIDE SEQUENCE [LARGE SCALE GENOMIC DNA]</scope>
    <source>
        <strain evidence="1 2">2789STDY5834889</strain>
    </source>
</reference>
<dbReference type="AlphaFoldDB" id="A0A174Z5Z0"/>
<evidence type="ECO:0000313" key="1">
    <source>
        <dbReference type="EMBL" id="CUQ81362.1"/>
    </source>
</evidence>
<name>A0A174Z5Z0_9FIRM</name>
<evidence type="ECO:0000313" key="2">
    <source>
        <dbReference type="Proteomes" id="UP000078383"/>
    </source>
</evidence>
<proteinExistence type="predicted"/>
<dbReference type="GeneID" id="303257742"/>
<gene>
    <name evidence="1" type="ORF">ERS852502_00275</name>
</gene>
<dbReference type="EMBL" id="CZBX01000001">
    <property type="protein sequence ID" value="CUQ81362.1"/>
    <property type="molecule type" value="Genomic_DNA"/>
</dbReference>
<sequence length="180" mass="20887">MKAFRTGHYFLALFFTGFLTGILIVNYIWGEQLSLIGTFTEVYLMRLKNEKISFQQYIWYLIQVRGIFFLVLFLAMGIRIRKIVAAFFLLWTGMSGGILLSEAVAELGMKGSILCVAGLFPQFLFYVPAVLVLLRFCWNYPQNQWNRQKTFFVCGLFLIGIFSESCLNPWLIQQIVNILF</sequence>
<dbReference type="Proteomes" id="UP000078383">
    <property type="component" value="Unassembled WGS sequence"/>
</dbReference>
<accession>A0A174Z5Z0</accession>
<protein>
    <submittedName>
        <fullName evidence="1">Stage II sporulation protein M</fullName>
    </submittedName>
</protein>